<dbReference type="SUPFAM" id="SSF49299">
    <property type="entry name" value="PKD domain"/>
    <property type="match status" value="1"/>
</dbReference>
<reference evidence="4 5" key="1">
    <citation type="submission" date="2017-09" db="EMBL/GenBank/DDBJ databases">
        <title>Depth-based differentiation of microbial function through sediment-hosted aquifers and enrichment of novel symbionts in the deep terrestrial subsurface.</title>
        <authorList>
            <person name="Probst A.J."/>
            <person name="Ladd B."/>
            <person name="Jarett J.K."/>
            <person name="Geller-Mcgrath D.E."/>
            <person name="Sieber C.M."/>
            <person name="Emerson J.B."/>
            <person name="Anantharaman K."/>
            <person name="Thomas B.C."/>
            <person name="Malmstrom R."/>
            <person name="Stieglmeier M."/>
            <person name="Klingl A."/>
            <person name="Woyke T."/>
            <person name="Ryan C.M."/>
            <person name="Banfield J.F."/>
        </authorList>
    </citation>
    <scope>NUCLEOTIDE SEQUENCE [LARGE SCALE GENOMIC DNA]</scope>
    <source>
        <strain evidence="4">CG22_combo_CG10-13_8_21_14_all_47_15</strain>
    </source>
</reference>
<feature type="transmembrane region" description="Helical" evidence="2">
    <location>
        <begin position="444"/>
        <end position="464"/>
    </location>
</feature>
<evidence type="ECO:0000256" key="2">
    <source>
        <dbReference type="SAM" id="Phobius"/>
    </source>
</evidence>
<dbReference type="SUPFAM" id="SSF74853">
    <property type="entry name" value="Lamin A/C globular tail domain"/>
    <property type="match status" value="1"/>
</dbReference>
<feature type="region of interest" description="Disordered" evidence="1">
    <location>
        <begin position="175"/>
        <end position="197"/>
    </location>
</feature>
<dbReference type="Pfam" id="PF18911">
    <property type="entry name" value="PKD_4"/>
    <property type="match status" value="1"/>
</dbReference>
<proteinExistence type="predicted"/>
<feature type="domain" description="PKD" evidence="3">
    <location>
        <begin position="229"/>
        <end position="285"/>
    </location>
</feature>
<name>A0A2H0CSS3_9BACT</name>
<dbReference type="EMBL" id="PCTL01000034">
    <property type="protein sequence ID" value="PIP72975.1"/>
    <property type="molecule type" value="Genomic_DNA"/>
</dbReference>
<dbReference type="CDD" id="cd00146">
    <property type="entry name" value="PKD"/>
    <property type="match status" value="1"/>
</dbReference>
<protein>
    <recommendedName>
        <fullName evidence="3">PKD domain-containing protein</fullName>
    </recommendedName>
</protein>
<dbReference type="Proteomes" id="UP000230638">
    <property type="component" value="Unassembled WGS sequence"/>
</dbReference>
<gene>
    <name evidence="4" type="ORF">COW88_03565</name>
</gene>
<feature type="compositionally biased region" description="Low complexity" evidence="1">
    <location>
        <begin position="175"/>
        <end position="186"/>
    </location>
</feature>
<dbReference type="PROSITE" id="PS50093">
    <property type="entry name" value="PKD"/>
    <property type="match status" value="1"/>
</dbReference>
<dbReference type="SMART" id="SM00089">
    <property type="entry name" value="PKD"/>
    <property type="match status" value="1"/>
</dbReference>
<dbReference type="InterPro" id="IPR035986">
    <property type="entry name" value="PKD_dom_sf"/>
</dbReference>
<sequence length="489" mass="51375">MRAYHKSISIFLTLCFIPSFVHGSVVVTEIMYNPEGNDEGREWVEILNTGSESINLSSGWKFYENGKNHLLSITQGDGSVLAGAYAIIADKPEIFLSEWPSFSGILFDSSFSLVNSESSVGLLLDGALVGEVSYSSESGGAGDGASLQLVSGVLIAASPTPGVAYEAGGATATYTDDTETDSASYENNAPSSDAGWVPDTNDISVSSGLDRRAIVGADIAFRASARGTAGVPLSRADYIWNFGDGTIAKGEHVLHAYRYPGVYAVFVSVQSGKYSATDRITVTAEPADIVISRVETGADSLIELENRSSRELDISFWQLSDGRSLFPLPEHTVLFSGKKIIFPYSVTGLFFINPSDAALMYPNGSLAVSYALPAPPPAPYVPREPYAVDAVHADTAPITGAAVFRHPEISEDEGYDTEAPAFAGDALTGAAVTAVEAGSVGGGALFLFGMLAVALAGAFGAVLSRKHGENEGDRYTIIDETTDHGGPSV</sequence>
<organism evidence="4 5">
    <name type="scientific">Candidatus Lloydbacteria bacterium CG22_combo_CG10-13_8_21_14_all_47_15</name>
    <dbReference type="NCBI Taxonomy" id="1974635"/>
    <lineage>
        <taxon>Bacteria</taxon>
        <taxon>Candidatus Lloydiibacteriota</taxon>
    </lineage>
</organism>
<dbReference type="AlphaFoldDB" id="A0A2H0CSS3"/>
<keyword evidence="2" id="KW-0812">Transmembrane</keyword>
<dbReference type="InterPro" id="IPR036415">
    <property type="entry name" value="Lamin_tail_dom_sf"/>
</dbReference>
<dbReference type="InterPro" id="IPR013783">
    <property type="entry name" value="Ig-like_fold"/>
</dbReference>
<accession>A0A2H0CSS3</accession>
<dbReference type="Gene3D" id="2.60.40.10">
    <property type="entry name" value="Immunoglobulins"/>
    <property type="match status" value="1"/>
</dbReference>
<evidence type="ECO:0000313" key="4">
    <source>
        <dbReference type="EMBL" id="PIP72975.1"/>
    </source>
</evidence>
<dbReference type="Pfam" id="PF00932">
    <property type="entry name" value="LTD"/>
    <property type="match status" value="1"/>
</dbReference>
<evidence type="ECO:0000259" key="3">
    <source>
        <dbReference type="PROSITE" id="PS50093"/>
    </source>
</evidence>
<dbReference type="InterPro" id="IPR000601">
    <property type="entry name" value="PKD_dom"/>
</dbReference>
<evidence type="ECO:0000256" key="1">
    <source>
        <dbReference type="SAM" id="MobiDB-lite"/>
    </source>
</evidence>
<dbReference type="InterPro" id="IPR022409">
    <property type="entry name" value="PKD/Chitinase_dom"/>
</dbReference>
<keyword evidence="2" id="KW-0472">Membrane</keyword>
<dbReference type="InterPro" id="IPR001322">
    <property type="entry name" value="Lamin_tail_dom"/>
</dbReference>
<comment type="caution">
    <text evidence="4">The sequence shown here is derived from an EMBL/GenBank/DDBJ whole genome shotgun (WGS) entry which is preliminary data.</text>
</comment>
<evidence type="ECO:0000313" key="5">
    <source>
        <dbReference type="Proteomes" id="UP000230638"/>
    </source>
</evidence>
<keyword evidence="2" id="KW-1133">Transmembrane helix</keyword>